<dbReference type="Proteomes" id="UP000276133">
    <property type="component" value="Unassembled WGS sequence"/>
</dbReference>
<proteinExistence type="predicted"/>
<accession>A0A3M7QF92</accession>
<reference evidence="1 2" key="1">
    <citation type="journal article" date="2018" name="Sci. Rep.">
        <title>Genomic signatures of local adaptation to the degree of environmental predictability in rotifers.</title>
        <authorList>
            <person name="Franch-Gras L."/>
            <person name="Hahn C."/>
            <person name="Garcia-Roger E.M."/>
            <person name="Carmona M.J."/>
            <person name="Serra M."/>
            <person name="Gomez A."/>
        </authorList>
    </citation>
    <scope>NUCLEOTIDE SEQUENCE [LARGE SCALE GENOMIC DNA]</scope>
    <source>
        <strain evidence="1">HYR1</strain>
    </source>
</reference>
<dbReference type="OrthoDB" id="10016885at2759"/>
<evidence type="ECO:0000313" key="2">
    <source>
        <dbReference type="Proteomes" id="UP000276133"/>
    </source>
</evidence>
<comment type="caution">
    <text evidence="1">The sequence shown here is derived from an EMBL/GenBank/DDBJ whole genome shotgun (WGS) entry which is preliminary data.</text>
</comment>
<protein>
    <submittedName>
        <fullName evidence="1">Uncharacterized protein</fullName>
    </submittedName>
</protein>
<dbReference type="EMBL" id="REGN01006328">
    <property type="protein sequence ID" value="RNA09949.1"/>
    <property type="molecule type" value="Genomic_DNA"/>
</dbReference>
<dbReference type="AlphaFoldDB" id="A0A3M7QF92"/>
<gene>
    <name evidence="1" type="ORF">BpHYR1_041289</name>
</gene>
<sequence length="102" mass="12011">MYLDFLNEAKLFALLFTQASKKECNFDVRCLAFSLNKRFREFYPEIEIVSDHLVKSIESCRVDLLKWGAKYDSNKNRPNLEVNKLVQILPFVGERSSLKYQV</sequence>
<organism evidence="1 2">
    <name type="scientific">Brachionus plicatilis</name>
    <name type="common">Marine rotifer</name>
    <name type="synonym">Brachionus muelleri</name>
    <dbReference type="NCBI Taxonomy" id="10195"/>
    <lineage>
        <taxon>Eukaryota</taxon>
        <taxon>Metazoa</taxon>
        <taxon>Spiralia</taxon>
        <taxon>Gnathifera</taxon>
        <taxon>Rotifera</taxon>
        <taxon>Eurotatoria</taxon>
        <taxon>Monogononta</taxon>
        <taxon>Pseudotrocha</taxon>
        <taxon>Ploima</taxon>
        <taxon>Brachionidae</taxon>
        <taxon>Brachionus</taxon>
    </lineage>
</organism>
<evidence type="ECO:0000313" key="1">
    <source>
        <dbReference type="EMBL" id="RNA09949.1"/>
    </source>
</evidence>
<name>A0A3M7QF92_BRAPC</name>
<keyword evidence="2" id="KW-1185">Reference proteome</keyword>